<sequence length="115" mass="12433">MVNLPLSSLRHITALRFEVCPTSTLPAARSLRLLLASLPSKPPAAKAGTSPVTLPTLETRLVGDEKNMGLAATYSDKRTVQWKMGAGLDRAIDLKTLLEKVETPARALRLKEDGL</sequence>
<accession>A0A177TW13</accession>
<organism evidence="1 2">
    <name type="scientific">Tilletia indica</name>
    <dbReference type="NCBI Taxonomy" id="43049"/>
    <lineage>
        <taxon>Eukaryota</taxon>
        <taxon>Fungi</taxon>
        <taxon>Dikarya</taxon>
        <taxon>Basidiomycota</taxon>
        <taxon>Ustilaginomycotina</taxon>
        <taxon>Exobasidiomycetes</taxon>
        <taxon>Tilletiales</taxon>
        <taxon>Tilletiaceae</taxon>
        <taxon>Tilletia</taxon>
    </lineage>
</organism>
<comment type="caution">
    <text evidence="1">The sequence shown here is derived from an EMBL/GenBank/DDBJ whole genome shotgun (WGS) entry which is preliminary data.</text>
</comment>
<proteinExistence type="predicted"/>
<gene>
    <name evidence="1" type="ORF">A4X13_0g1243</name>
</gene>
<reference evidence="1" key="1">
    <citation type="submission" date="2016-04" db="EMBL/GenBank/DDBJ databases">
        <authorList>
            <person name="Nguyen H.D."/>
            <person name="Samba Siva P."/>
            <person name="Cullis J."/>
            <person name="Levesque C.A."/>
            <person name="Hambleton S."/>
        </authorList>
    </citation>
    <scope>NUCLEOTIDE SEQUENCE</scope>
    <source>
        <strain evidence="1">DAOMC 236416</strain>
    </source>
</reference>
<dbReference type="AlphaFoldDB" id="A0A177TW13"/>
<dbReference type="EMBL" id="LWDF02000047">
    <property type="protein sequence ID" value="KAE8259088.1"/>
    <property type="molecule type" value="Genomic_DNA"/>
</dbReference>
<keyword evidence="2" id="KW-1185">Reference proteome</keyword>
<dbReference type="Proteomes" id="UP000077521">
    <property type="component" value="Unassembled WGS sequence"/>
</dbReference>
<evidence type="ECO:0000313" key="1">
    <source>
        <dbReference type="EMBL" id="KAE8259088.1"/>
    </source>
</evidence>
<reference evidence="1" key="2">
    <citation type="journal article" date="2019" name="IMA Fungus">
        <title>Genome sequencing and comparison of five Tilletia species to identify candidate genes for the detection of regulated species infecting wheat.</title>
        <authorList>
            <person name="Nguyen H.D.T."/>
            <person name="Sultana T."/>
            <person name="Kesanakurti P."/>
            <person name="Hambleton S."/>
        </authorList>
    </citation>
    <scope>NUCLEOTIDE SEQUENCE</scope>
    <source>
        <strain evidence="1">DAOMC 236416</strain>
    </source>
</reference>
<name>A0A177TW13_9BASI</name>
<dbReference type="OrthoDB" id="3353731at2759"/>
<protein>
    <submittedName>
        <fullName evidence="1">Uncharacterized protein</fullName>
    </submittedName>
</protein>
<evidence type="ECO:0000313" key="2">
    <source>
        <dbReference type="Proteomes" id="UP000077521"/>
    </source>
</evidence>